<sequence>AAANEAIVPASEYTDKAGMARVQGGCDLKSSQHYPPMFGLAIAEKWIENKGHIQRQVAEHKTLGV</sequence>
<dbReference type="Proteomes" id="UP001642464">
    <property type="component" value="Unassembled WGS sequence"/>
</dbReference>
<comment type="caution">
    <text evidence="1">The sequence shown here is derived from an EMBL/GenBank/DDBJ whole genome shotgun (WGS) entry which is preliminary data.</text>
</comment>
<evidence type="ECO:0000313" key="2">
    <source>
        <dbReference type="Proteomes" id="UP001642464"/>
    </source>
</evidence>
<protein>
    <submittedName>
        <fullName evidence="1">Uncharacterized protein</fullName>
    </submittedName>
</protein>
<accession>A0ABP0KBN5</accession>
<reference evidence="1 2" key="1">
    <citation type="submission" date="2024-02" db="EMBL/GenBank/DDBJ databases">
        <authorList>
            <person name="Chen Y."/>
            <person name="Shah S."/>
            <person name="Dougan E. K."/>
            <person name="Thang M."/>
            <person name="Chan C."/>
        </authorList>
    </citation>
    <scope>NUCLEOTIDE SEQUENCE [LARGE SCALE GENOMIC DNA]</scope>
</reference>
<organism evidence="1 2">
    <name type="scientific">Durusdinium trenchii</name>
    <dbReference type="NCBI Taxonomy" id="1381693"/>
    <lineage>
        <taxon>Eukaryota</taxon>
        <taxon>Sar</taxon>
        <taxon>Alveolata</taxon>
        <taxon>Dinophyceae</taxon>
        <taxon>Suessiales</taxon>
        <taxon>Symbiodiniaceae</taxon>
        <taxon>Durusdinium</taxon>
    </lineage>
</organism>
<gene>
    <name evidence="1" type="ORF">SCF082_LOCUS16437</name>
</gene>
<proteinExistence type="predicted"/>
<dbReference type="EMBL" id="CAXAMM010010703">
    <property type="protein sequence ID" value="CAK9024006.1"/>
    <property type="molecule type" value="Genomic_DNA"/>
</dbReference>
<keyword evidence="2" id="KW-1185">Reference proteome</keyword>
<feature type="non-terminal residue" evidence="1">
    <location>
        <position position="1"/>
    </location>
</feature>
<name>A0ABP0KBN5_9DINO</name>
<evidence type="ECO:0000313" key="1">
    <source>
        <dbReference type="EMBL" id="CAK9024006.1"/>
    </source>
</evidence>